<dbReference type="GO" id="GO:0005516">
    <property type="term" value="F:calmodulin binding"/>
    <property type="evidence" value="ECO:0007669"/>
    <property type="project" value="UniProtKB-KW"/>
</dbReference>
<comment type="similarity">
    <text evidence="2 8">Belongs to the MLO family.</text>
</comment>
<feature type="transmembrane region" description="Helical" evidence="9">
    <location>
        <begin position="71"/>
        <end position="91"/>
    </location>
</feature>
<dbReference type="AlphaFoldDB" id="A0A328DXB7"/>
<feature type="transmembrane region" description="Helical" evidence="9">
    <location>
        <begin position="165"/>
        <end position="186"/>
    </location>
</feature>
<evidence type="ECO:0000256" key="4">
    <source>
        <dbReference type="ARBA" id="ARBA00022821"/>
    </source>
</evidence>
<keyword evidence="8" id="KW-0112">Calmodulin-binding</keyword>
<comment type="caution">
    <text evidence="10">The sequence shown here is derived from an EMBL/GenBank/DDBJ whole genome shotgun (WGS) entry which is preliminary data.</text>
</comment>
<dbReference type="PANTHER" id="PTHR31942">
    <property type="entry name" value="MLO-LIKE PROTEIN 1"/>
    <property type="match status" value="1"/>
</dbReference>
<protein>
    <recommendedName>
        <fullName evidence="8">MLO-like protein</fullName>
    </recommendedName>
</protein>
<accession>A0A328DXB7</accession>
<gene>
    <name evidence="8" type="primary">MLO</name>
    <name evidence="10" type="ORF">DM860_017658</name>
</gene>
<comment type="domain">
    <text evidence="8">The C-terminus contains a calmodulin-binding domain, which binds calmodulin in a calcium-dependent fashion.</text>
</comment>
<comment type="function">
    <text evidence="8">May be involved in modulation of pathogen defense and leaf cell death.</text>
</comment>
<dbReference type="Proteomes" id="UP000249390">
    <property type="component" value="Unassembled WGS sequence"/>
</dbReference>
<keyword evidence="4 8" id="KW-0611">Plant defense</keyword>
<feature type="transmembrane region" description="Helical" evidence="9">
    <location>
        <begin position="20"/>
        <end position="41"/>
    </location>
</feature>
<reference evidence="10 11" key="1">
    <citation type="submission" date="2018-06" db="EMBL/GenBank/DDBJ databases">
        <title>The Genome of Cuscuta australis (Dodder) Provides Insight into the Evolution of Plant Parasitism.</title>
        <authorList>
            <person name="Liu H."/>
        </authorList>
    </citation>
    <scope>NUCLEOTIDE SEQUENCE [LARGE SCALE GENOMIC DNA]</scope>
    <source>
        <strain evidence="11">cv. Yunnan</strain>
        <tissue evidence="10">Vines</tissue>
    </source>
</reference>
<evidence type="ECO:0000256" key="6">
    <source>
        <dbReference type="ARBA" id="ARBA00023136"/>
    </source>
</evidence>
<keyword evidence="7 8" id="KW-0568">Pathogenesis-related protein</keyword>
<keyword evidence="6 8" id="KW-0472">Membrane</keyword>
<feature type="transmembrane region" description="Helical" evidence="9">
    <location>
        <begin position="289"/>
        <end position="308"/>
    </location>
</feature>
<feature type="transmembrane region" description="Helical" evidence="9">
    <location>
        <begin position="367"/>
        <end position="391"/>
    </location>
</feature>
<keyword evidence="5 8" id="KW-1133">Transmembrane helix</keyword>
<evidence type="ECO:0000256" key="3">
    <source>
        <dbReference type="ARBA" id="ARBA00022692"/>
    </source>
</evidence>
<dbReference type="EMBL" id="NQVE01000061">
    <property type="protein sequence ID" value="RAL50377.1"/>
    <property type="molecule type" value="Genomic_DNA"/>
</dbReference>
<dbReference type="GO" id="GO:0006952">
    <property type="term" value="P:defense response"/>
    <property type="evidence" value="ECO:0007669"/>
    <property type="project" value="UniProtKB-KW"/>
</dbReference>
<name>A0A328DXB7_9ASTE</name>
<dbReference type="PANTHER" id="PTHR31942:SF77">
    <property type="entry name" value="MLO-LIKE PROTEIN 14"/>
    <property type="match status" value="1"/>
</dbReference>
<feature type="transmembrane region" description="Helical" evidence="9">
    <location>
        <begin position="314"/>
        <end position="332"/>
    </location>
</feature>
<evidence type="ECO:0000256" key="9">
    <source>
        <dbReference type="SAM" id="Phobius"/>
    </source>
</evidence>
<evidence type="ECO:0000313" key="11">
    <source>
        <dbReference type="Proteomes" id="UP000249390"/>
    </source>
</evidence>
<dbReference type="Pfam" id="PF03094">
    <property type="entry name" value="Mlo"/>
    <property type="match status" value="1"/>
</dbReference>
<evidence type="ECO:0000256" key="1">
    <source>
        <dbReference type="ARBA" id="ARBA00004141"/>
    </source>
</evidence>
<sequence>MSESNSFEMSESSKELRSLALTPTWSVASVLTVFVVVSLLVERSIHRLCTWLKKTDRKPLLAAAEKMKEELMLLGFISLLLTATSSIISNICIPSKYYESEFAPCKKSDIEEEKQNNDFKERKILMDLILHHPKRRMLSSLNQNTCPETHEPFLSYEGLEQLHRFIFVMAITHIFYSCLTMLLAIIKIHTWRVWEDEAHKDQNGALTDRTRAMTMRRQSTFVRVHTSNPWSRNSVLVWVTCFFRQFGHSVVRADYLTLRKGFIMNHNLTSKYDFHSYMIRSMEEEFQRIVGVSAPLWGFVVAFMLFNIKGSNLYFWIAIIPITLVLLVGTKLQHVIATFALESAASSFQGTKLKPRDELFWFKKPELLLSLIHFVLFQNAFELASFFWFWVNPVACCRIHSS</sequence>
<dbReference type="InterPro" id="IPR004326">
    <property type="entry name" value="Mlo"/>
</dbReference>
<keyword evidence="3 8" id="KW-0812">Transmembrane</keyword>
<proteinExistence type="inferred from homology"/>
<evidence type="ECO:0000256" key="7">
    <source>
        <dbReference type="ARBA" id="ARBA00023265"/>
    </source>
</evidence>
<evidence type="ECO:0000256" key="8">
    <source>
        <dbReference type="RuleBase" id="RU280816"/>
    </source>
</evidence>
<keyword evidence="11" id="KW-1185">Reference proteome</keyword>
<organism evidence="10 11">
    <name type="scientific">Cuscuta australis</name>
    <dbReference type="NCBI Taxonomy" id="267555"/>
    <lineage>
        <taxon>Eukaryota</taxon>
        <taxon>Viridiplantae</taxon>
        <taxon>Streptophyta</taxon>
        <taxon>Embryophyta</taxon>
        <taxon>Tracheophyta</taxon>
        <taxon>Spermatophyta</taxon>
        <taxon>Magnoliopsida</taxon>
        <taxon>eudicotyledons</taxon>
        <taxon>Gunneridae</taxon>
        <taxon>Pentapetalae</taxon>
        <taxon>asterids</taxon>
        <taxon>lamiids</taxon>
        <taxon>Solanales</taxon>
        <taxon>Convolvulaceae</taxon>
        <taxon>Cuscuteae</taxon>
        <taxon>Cuscuta</taxon>
        <taxon>Cuscuta subgen. Grammica</taxon>
        <taxon>Cuscuta sect. Cleistogrammica</taxon>
    </lineage>
</organism>
<comment type="subcellular location">
    <subcellularLocation>
        <location evidence="1 8">Membrane</location>
        <topology evidence="1 8">Multi-pass membrane protein</topology>
    </subcellularLocation>
</comment>
<evidence type="ECO:0000313" key="10">
    <source>
        <dbReference type="EMBL" id="RAL50377.1"/>
    </source>
</evidence>
<dbReference type="GO" id="GO:0016020">
    <property type="term" value="C:membrane"/>
    <property type="evidence" value="ECO:0007669"/>
    <property type="project" value="UniProtKB-SubCell"/>
</dbReference>
<evidence type="ECO:0000256" key="2">
    <source>
        <dbReference type="ARBA" id="ARBA00006574"/>
    </source>
</evidence>
<evidence type="ECO:0000256" key="5">
    <source>
        <dbReference type="ARBA" id="ARBA00022989"/>
    </source>
</evidence>